<dbReference type="RefSeq" id="WP_272777611.1">
    <property type="nucleotide sequence ID" value="NZ_JAQQLI010000019.1"/>
</dbReference>
<feature type="transmembrane region" description="Helical" evidence="1">
    <location>
        <begin position="57"/>
        <end position="78"/>
    </location>
</feature>
<gene>
    <name evidence="2" type="ORF">PQJ73_13810</name>
</gene>
<proteinExistence type="predicted"/>
<keyword evidence="3" id="KW-1185">Reference proteome</keyword>
<evidence type="ECO:0000313" key="3">
    <source>
        <dbReference type="Proteomes" id="UP001165652"/>
    </source>
</evidence>
<keyword evidence="1" id="KW-0472">Membrane</keyword>
<comment type="caution">
    <text evidence="2">The sequence shown here is derived from an EMBL/GenBank/DDBJ whole genome shotgun (WGS) entry which is preliminary data.</text>
</comment>
<dbReference type="Proteomes" id="UP001165652">
    <property type="component" value="Unassembled WGS sequence"/>
</dbReference>
<evidence type="ECO:0000313" key="2">
    <source>
        <dbReference type="EMBL" id="MDC7786764.1"/>
    </source>
</evidence>
<reference evidence="2" key="2">
    <citation type="submission" date="2023-02" db="EMBL/GenBank/DDBJ databases">
        <authorList>
            <person name="Rayyan A."/>
            <person name="Meyer T."/>
            <person name="Kyndt J.A."/>
        </authorList>
    </citation>
    <scope>NUCLEOTIDE SEQUENCE</scope>
    <source>
        <strain evidence="2">DSM 9987</strain>
    </source>
</reference>
<protein>
    <submittedName>
        <fullName evidence="2">Uncharacterized protein</fullName>
    </submittedName>
</protein>
<feature type="transmembrane region" description="Helical" evidence="1">
    <location>
        <begin position="90"/>
        <end position="108"/>
    </location>
</feature>
<keyword evidence="1" id="KW-0812">Transmembrane</keyword>
<feature type="transmembrane region" description="Helical" evidence="1">
    <location>
        <begin position="120"/>
        <end position="143"/>
    </location>
</feature>
<name>A0ABT5JAV1_RHOTP</name>
<sequence>MTDENAPFPRVLILCIAVTGGVMAAVTAQLAYARLGLDLGAAWRDMMGARTGQMRSAFAWWAIALTAFAAGLVIAWIVRLMASAQSSLAAVRWIGGAVLVVALALVGHEAGAPTGLAPGAGVALGLISLTVAGLLSLLGAYFATRR</sequence>
<feature type="transmembrane region" description="Helical" evidence="1">
    <location>
        <begin position="12"/>
        <end position="37"/>
    </location>
</feature>
<evidence type="ECO:0000256" key="1">
    <source>
        <dbReference type="SAM" id="Phobius"/>
    </source>
</evidence>
<reference evidence="2" key="1">
    <citation type="journal article" date="2023" name="Microbiol Resour">
        <title>Genome Sequences of Rhodoplanes serenus and Two Thermotolerant Strains, Rhodoplanes tepidamans and 'Rhodoplanes cryptolactis,' Further Refine the Genus.</title>
        <authorList>
            <person name="Rayyan A.A."/>
            <person name="Kyndt J.A."/>
        </authorList>
    </citation>
    <scope>NUCLEOTIDE SEQUENCE</scope>
    <source>
        <strain evidence="2">DSM 9987</strain>
    </source>
</reference>
<organism evidence="2 3">
    <name type="scientific">Rhodoplanes tepidamans</name>
    <name type="common">Rhodoplanes cryptolactis</name>
    <dbReference type="NCBI Taxonomy" id="200616"/>
    <lineage>
        <taxon>Bacteria</taxon>
        <taxon>Pseudomonadati</taxon>
        <taxon>Pseudomonadota</taxon>
        <taxon>Alphaproteobacteria</taxon>
        <taxon>Hyphomicrobiales</taxon>
        <taxon>Nitrobacteraceae</taxon>
        <taxon>Rhodoplanes</taxon>
    </lineage>
</organism>
<dbReference type="EMBL" id="JAQQLI010000019">
    <property type="protein sequence ID" value="MDC7786764.1"/>
    <property type="molecule type" value="Genomic_DNA"/>
</dbReference>
<keyword evidence="1" id="KW-1133">Transmembrane helix</keyword>
<accession>A0ABT5JAV1</accession>